<dbReference type="AlphaFoldDB" id="X6MSV5"/>
<comment type="caution">
    <text evidence="1">The sequence shown here is derived from an EMBL/GenBank/DDBJ whole genome shotgun (WGS) entry which is preliminary data.</text>
</comment>
<dbReference type="Proteomes" id="UP000023152">
    <property type="component" value="Unassembled WGS sequence"/>
</dbReference>
<keyword evidence="2" id="KW-1185">Reference proteome</keyword>
<protein>
    <submittedName>
        <fullName evidence="1">Uncharacterized protein</fullName>
    </submittedName>
</protein>
<gene>
    <name evidence="1" type="ORF">RFI_20270</name>
</gene>
<dbReference type="EMBL" id="ASPP01017306">
    <property type="protein sequence ID" value="ETO17063.1"/>
    <property type="molecule type" value="Genomic_DNA"/>
</dbReference>
<evidence type="ECO:0000313" key="1">
    <source>
        <dbReference type="EMBL" id="ETO17063.1"/>
    </source>
</evidence>
<proteinExistence type="predicted"/>
<sequence length="284" mass="34269">MGMHLYKRRFSSINIEVERTVKVLEMRTPLAEVLRNIVKEYEPNHWTLTKYEELRKKRDEQDRIEMQKRKNSLRNQFRKWMNPNLSEEEMLSTEEGYGRQWLKARWDSEYIPPNPDIRLTPEMKQRMRKLNQQQSHSNKISDLNSNGHETGTFIPEYPLPKEDDHKKNETNVPSGLEYAWRPGGRTIPPEWYPERLTTTMDNNNQSDKMWMNAFGVDDEETQNTVLSPPPAEIDIEQCWRVEDEYRRCTKKYTAWKERQDKCQDLRRNIIKCRTHHRVQKMKGL</sequence>
<organism evidence="1 2">
    <name type="scientific">Reticulomyxa filosa</name>
    <dbReference type="NCBI Taxonomy" id="46433"/>
    <lineage>
        <taxon>Eukaryota</taxon>
        <taxon>Sar</taxon>
        <taxon>Rhizaria</taxon>
        <taxon>Retaria</taxon>
        <taxon>Foraminifera</taxon>
        <taxon>Monothalamids</taxon>
        <taxon>Reticulomyxidae</taxon>
        <taxon>Reticulomyxa</taxon>
    </lineage>
</organism>
<name>X6MSV5_RETFI</name>
<evidence type="ECO:0000313" key="2">
    <source>
        <dbReference type="Proteomes" id="UP000023152"/>
    </source>
</evidence>
<accession>X6MSV5</accession>
<reference evidence="1 2" key="1">
    <citation type="journal article" date="2013" name="Curr. Biol.">
        <title>The Genome of the Foraminiferan Reticulomyxa filosa.</title>
        <authorList>
            <person name="Glockner G."/>
            <person name="Hulsmann N."/>
            <person name="Schleicher M."/>
            <person name="Noegel A.A."/>
            <person name="Eichinger L."/>
            <person name="Gallinger C."/>
            <person name="Pawlowski J."/>
            <person name="Sierra R."/>
            <person name="Euteneuer U."/>
            <person name="Pillet L."/>
            <person name="Moustafa A."/>
            <person name="Platzer M."/>
            <person name="Groth M."/>
            <person name="Szafranski K."/>
            <person name="Schliwa M."/>
        </authorList>
    </citation>
    <scope>NUCLEOTIDE SEQUENCE [LARGE SCALE GENOMIC DNA]</scope>
</reference>